<feature type="region of interest" description="Disordered" evidence="2">
    <location>
        <begin position="407"/>
        <end position="432"/>
    </location>
</feature>
<accession>A0A7I8VH83</accession>
<dbReference type="PANTHER" id="PTHR47615:SF1">
    <property type="entry name" value="COILED-COIL DOMAIN-CONTAINING PROTEIN 158"/>
    <property type="match status" value="1"/>
</dbReference>
<evidence type="ECO:0000313" key="4">
    <source>
        <dbReference type="Proteomes" id="UP000549394"/>
    </source>
</evidence>
<dbReference type="Proteomes" id="UP000549394">
    <property type="component" value="Unassembled WGS sequence"/>
</dbReference>
<keyword evidence="1" id="KW-0175">Coiled coil</keyword>
<protein>
    <submittedName>
        <fullName evidence="3">DgyrCDS3824</fullName>
    </submittedName>
</protein>
<evidence type="ECO:0000256" key="1">
    <source>
        <dbReference type="SAM" id="Coils"/>
    </source>
</evidence>
<dbReference type="AlphaFoldDB" id="A0A7I8VH83"/>
<dbReference type="OrthoDB" id="10072099at2759"/>
<dbReference type="InterPro" id="IPR031809">
    <property type="entry name" value="CCDC158"/>
</dbReference>
<feature type="compositionally biased region" description="Basic and acidic residues" evidence="2">
    <location>
        <begin position="413"/>
        <end position="432"/>
    </location>
</feature>
<feature type="region of interest" description="Disordered" evidence="2">
    <location>
        <begin position="902"/>
        <end position="978"/>
    </location>
</feature>
<gene>
    <name evidence="3" type="ORF">DGYR_LOCUS3601</name>
</gene>
<evidence type="ECO:0000313" key="3">
    <source>
        <dbReference type="EMBL" id="CAD5114781.1"/>
    </source>
</evidence>
<feature type="compositionally biased region" description="Basic and acidic residues" evidence="2">
    <location>
        <begin position="910"/>
        <end position="956"/>
    </location>
</feature>
<feature type="compositionally biased region" description="Polar residues" evidence="2">
    <location>
        <begin position="959"/>
        <end position="974"/>
    </location>
</feature>
<reference evidence="3 4" key="1">
    <citation type="submission" date="2020-08" db="EMBL/GenBank/DDBJ databases">
        <authorList>
            <person name="Hejnol A."/>
        </authorList>
    </citation>
    <scope>NUCLEOTIDE SEQUENCE [LARGE SCALE GENOMIC DNA]</scope>
</reference>
<proteinExistence type="predicted"/>
<comment type="caution">
    <text evidence="3">The sequence shown here is derived from an EMBL/GenBank/DDBJ whole genome shotgun (WGS) entry which is preliminary data.</text>
</comment>
<dbReference type="Pfam" id="PF15921">
    <property type="entry name" value="CCDC158"/>
    <property type="match status" value="1"/>
</dbReference>
<feature type="coiled-coil region" evidence="1">
    <location>
        <begin position="69"/>
        <end position="128"/>
    </location>
</feature>
<organism evidence="3 4">
    <name type="scientific">Dimorphilus gyrociliatus</name>
    <dbReference type="NCBI Taxonomy" id="2664684"/>
    <lineage>
        <taxon>Eukaryota</taxon>
        <taxon>Metazoa</taxon>
        <taxon>Spiralia</taxon>
        <taxon>Lophotrochozoa</taxon>
        <taxon>Annelida</taxon>
        <taxon>Polychaeta</taxon>
        <taxon>Polychaeta incertae sedis</taxon>
        <taxon>Dinophilidae</taxon>
        <taxon>Dimorphilus</taxon>
    </lineage>
</organism>
<evidence type="ECO:0000256" key="2">
    <source>
        <dbReference type="SAM" id="MobiDB-lite"/>
    </source>
</evidence>
<sequence>MTTFNQLRREMAAQSKATKDLQFEFGLETSPKQESQSHTSDSTIFSSSLTNITPDSFMSRSSSSVILPYEQLEEKLKYTQTETNDLKKRLSEILKLNNDQKESFRSTIANLKGNLQEAIIARDSLLENKKKESLGHDSVMRKLQKQLKYLEGTNKMQDETIKDLTDKVEKFQNYSAEADTAIYHLKNVLRAQLERRQKDVKSIPSSSISCMVECVEKELKEMEFELENKAFTIQQLENDISEMKASNERKIRELTYDHELSERRIKVNCEHDVQSINEKLEMMKKQSGLLKEQIANLEKQYRDDINQKESAMNNLKSRLFEMEKDYAQDRHLWKEKQNALEVGLDEAQKEAALSSNDKMDTAKKYSVLESTYNEMKTALTRMECEIEHLTKENKRLTDSETALQEKANNLFRQNEKKQEDLDDLRGELKRSEKDAKDAYRNAMSTLDREKYEHTNETIRKLEAQVEVLTKKLSETQVSYEQVKMQYNTSESTRKDNSSKLSELESLIIQFKAENERLTNENVTLADDFKRFSEEKDYFSKLCNERNEELVNVRKSKDKLTIQLEERNSSFETLKEQNVKLSQMADIQAKSNNSIRDERDSTMKQLREAEKELAVMKRDNEERTKVIARYEDEIKDIKKDREGLASQVETLTNSKKELEDEMSQIADELKSTQYDLGVNLSEKDQCIEKFRATEQSKNEEIDKLKEQVKALMHDTRLAKKALKLQEKLDGKAVKVAGKVQKEVTEKRREIDSLNSRIRWFEDCFENFDKEKRILVSENEKLCEAIEKSLSRNENLAQELMQSQNDNERLVQTIHSLEKVIDSVQMERRNENVLEAKYAQDVAKLKLKHEIEKKELEGKLKKDLPPKKYSNVEHDIDAVQNGESISTSDIVRFVGELKSLVEQLNNTSNKTSNKEEYKQDKSERKPEEDGKQKKRYQEELERVHKKQDELQKSNEKKTRTQVRTSTASSPPKSECTSLEMLKDKADPEILCRRIESKIKALSSIGGKLIRDNEGRSIP</sequence>
<feature type="coiled-coil region" evidence="1">
    <location>
        <begin position="591"/>
        <end position="825"/>
    </location>
</feature>
<keyword evidence="4" id="KW-1185">Reference proteome</keyword>
<feature type="coiled-coil region" evidence="1">
    <location>
        <begin position="219"/>
        <end position="325"/>
    </location>
</feature>
<dbReference type="PANTHER" id="PTHR47615">
    <property type="entry name" value="COILED-COIL DOMAIN-CONTAINING PROTEIN 158"/>
    <property type="match status" value="1"/>
</dbReference>
<dbReference type="EMBL" id="CAJFCJ010000005">
    <property type="protein sequence ID" value="CAD5114781.1"/>
    <property type="molecule type" value="Genomic_DNA"/>
</dbReference>
<name>A0A7I8VH83_9ANNE</name>